<dbReference type="Proteomes" id="UP000001646">
    <property type="component" value="Unplaced"/>
</dbReference>
<reference evidence="3" key="2">
    <citation type="submission" date="2025-08" db="UniProtKB">
        <authorList>
            <consortium name="Ensembl"/>
        </authorList>
    </citation>
    <scope>IDENTIFICATION</scope>
</reference>
<comment type="similarity">
    <text evidence="1">Belongs to the IGBP1/TAP42 family.</text>
</comment>
<feature type="compositionally biased region" description="Acidic residues" evidence="2">
    <location>
        <begin position="225"/>
        <end position="236"/>
    </location>
</feature>
<accession>H9GES9</accession>
<feature type="region of interest" description="Disordered" evidence="2">
    <location>
        <begin position="381"/>
        <end position="449"/>
    </location>
</feature>
<feature type="region of interest" description="Disordered" evidence="2">
    <location>
        <begin position="324"/>
        <end position="349"/>
    </location>
</feature>
<keyword evidence="4" id="KW-1185">Reference proteome</keyword>
<organism evidence="3 4">
    <name type="scientific">Anolis carolinensis</name>
    <name type="common">Green anole</name>
    <name type="synonym">American chameleon</name>
    <dbReference type="NCBI Taxonomy" id="28377"/>
    <lineage>
        <taxon>Eukaryota</taxon>
        <taxon>Metazoa</taxon>
        <taxon>Chordata</taxon>
        <taxon>Craniata</taxon>
        <taxon>Vertebrata</taxon>
        <taxon>Euteleostomi</taxon>
        <taxon>Lepidosauria</taxon>
        <taxon>Squamata</taxon>
        <taxon>Bifurcata</taxon>
        <taxon>Unidentata</taxon>
        <taxon>Episquamata</taxon>
        <taxon>Toxicofera</taxon>
        <taxon>Iguania</taxon>
        <taxon>Dactyloidae</taxon>
        <taxon>Anolis</taxon>
    </lineage>
</organism>
<feature type="compositionally biased region" description="Basic residues" evidence="2">
    <location>
        <begin position="1"/>
        <end position="10"/>
    </location>
</feature>
<dbReference type="Pfam" id="PF04177">
    <property type="entry name" value="TAP42"/>
    <property type="match status" value="1"/>
</dbReference>
<dbReference type="GeneTree" id="ENSGT00390000002414"/>
<proteinExistence type="inferred from homology"/>
<dbReference type="STRING" id="28377.ENSACAP00000008917"/>
<dbReference type="PANTHER" id="PTHR10933:SF9">
    <property type="entry name" value="IMMUNOGLOBULIN-BINDING PROTEIN 1"/>
    <property type="match status" value="1"/>
</dbReference>
<dbReference type="Gene3D" id="1.25.40.540">
    <property type="entry name" value="TAP42-like family"/>
    <property type="match status" value="1"/>
</dbReference>
<dbReference type="FunFam" id="1.25.40.540:FF:000003">
    <property type="entry name" value="Immunoglobulin (CD79A)-binding protein 1"/>
    <property type="match status" value="1"/>
</dbReference>
<dbReference type="Bgee" id="ENSACAG00000009094">
    <property type="expression patterns" value="Expressed in kidney and 10 other cell types or tissues"/>
</dbReference>
<dbReference type="AlphaFoldDB" id="H9GES9"/>
<dbReference type="PANTHER" id="PTHR10933">
    <property type="entry name" value="IMMUNOGLOBULIN-BINDING PROTEIN 1"/>
    <property type="match status" value="1"/>
</dbReference>
<evidence type="ECO:0000313" key="3">
    <source>
        <dbReference type="Ensembl" id="ENSACAP00000008917.3"/>
    </source>
</evidence>
<dbReference type="GO" id="GO:0009966">
    <property type="term" value="P:regulation of signal transduction"/>
    <property type="evidence" value="ECO:0007669"/>
    <property type="project" value="InterPro"/>
</dbReference>
<dbReference type="HOGENOM" id="CLU_041824_1_0_1"/>
<feature type="compositionally biased region" description="Basic and acidic residues" evidence="2">
    <location>
        <begin position="424"/>
        <end position="439"/>
    </location>
</feature>
<dbReference type="eggNOG" id="KOG2830">
    <property type="taxonomic scope" value="Eukaryota"/>
</dbReference>
<evidence type="ECO:0000313" key="4">
    <source>
        <dbReference type="Proteomes" id="UP000001646"/>
    </source>
</evidence>
<dbReference type="Ensembl" id="ENSACAT00000009108.3">
    <property type="protein sequence ID" value="ENSACAP00000008917.3"/>
    <property type="gene ID" value="ENSACAG00000009094.3"/>
</dbReference>
<dbReference type="InterPro" id="IPR007304">
    <property type="entry name" value="TAP46-like"/>
</dbReference>
<name>H9GES9_ANOCA</name>
<sequence>MTKGRGHVPLRPRPLPLPAPSAGRWACLRGGVASPPRPGARRRRRAGGSPGRRPLPACPGGAAQRAARGSTRGWRPRRFRLPPCLGPASKMAAPEEDPEPLRLPELLERGWRLLEEAEGGAEGAGGPAELQRKVQAGIAALEQAQRGVEALELFSGNEELEEVASLDLRFLLVPALLGSLVLKQSPSKARLEQLGRARALFLRFLRQCKAYGLLGPRQRLPREEGEGEAEEQEEGEGEHGRPSSSSASDQATLLDMATLRREKIDRYKAKKDLEAQLEVLRPAVEEGRAEEEQVRHFYLLQIQRWVAISLEEVEAIDREKALLDRRGGLKQGPSPEPPGRHQRPPAMKPFILTRDAAQAKVFGAGYPSLATMTVDDWYEQHQRHGVLPDQGRKQRPSVVPEEDPQQEEEEKEEEEEGEEEEEEALRKARQWDDWKDSHPRGYGNRKNMG</sequence>
<evidence type="ECO:0000256" key="1">
    <source>
        <dbReference type="ARBA" id="ARBA00034730"/>
    </source>
</evidence>
<dbReference type="InterPro" id="IPR038511">
    <property type="entry name" value="TAP42/TAP46-like_sf"/>
</dbReference>
<feature type="region of interest" description="Disordered" evidence="2">
    <location>
        <begin position="1"/>
        <end position="78"/>
    </location>
</feature>
<feature type="compositionally biased region" description="Acidic residues" evidence="2">
    <location>
        <begin position="400"/>
        <end position="423"/>
    </location>
</feature>
<protein>
    <recommendedName>
        <fullName evidence="5">Immunoglobulin binding protein 1</fullName>
    </recommendedName>
</protein>
<evidence type="ECO:0008006" key="5">
    <source>
        <dbReference type="Google" id="ProtNLM"/>
    </source>
</evidence>
<feature type="region of interest" description="Disordered" evidence="2">
    <location>
        <begin position="219"/>
        <end position="250"/>
    </location>
</feature>
<reference evidence="3" key="3">
    <citation type="submission" date="2025-09" db="UniProtKB">
        <authorList>
            <consortium name="Ensembl"/>
        </authorList>
    </citation>
    <scope>IDENTIFICATION</scope>
</reference>
<reference evidence="3" key="1">
    <citation type="submission" date="2009-12" db="EMBL/GenBank/DDBJ databases">
        <title>The Genome Sequence of Anolis carolinensis (Green Anole Lizard).</title>
        <authorList>
            <consortium name="The Genome Sequencing Platform"/>
            <person name="Di Palma F."/>
            <person name="Alfoldi J."/>
            <person name="Heiman D."/>
            <person name="Young S."/>
            <person name="Grabherr M."/>
            <person name="Johnson J."/>
            <person name="Lander E.S."/>
            <person name="Lindblad-Toh K."/>
        </authorList>
    </citation>
    <scope>NUCLEOTIDE SEQUENCE [LARGE SCALE GENOMIC DNA]</scope>
    <source>
        <strain evidence="3">JBL SC #1</strain>
    </source>
</reference>
<evidence type="ECO:0000256" key="2">
    <source>
        <dbReference type="SAM" id="MobiDB-lite"/>
    </source>
</evidence>
<gene>
    <name evidence="3" type="primary">igbp1</name>
</gene>